<sequence>MANDSLGSHQAEVHSSIEFVQGWNRELPLRDGLANMYTRFAYSFAEYSKKFDGENNQAGCQRFALGRLM</sequence>
<accession>A0A081AMM3</accession>
<evidence type="ECO:0000313" key="1">
    <source>
        <dbReference type="EMBL" id="ETO80134.1"/>
    </source>
</evidence>
<name>A0A081AMM3_PHYNI</name>
<dbReference type="EMBL" id="ANJA01001035">
    <property type="protein sequence ID" value="ETO80134.1"/>
    <property type="molecule type" value="Genomic_DNA"/>
</dbReference>
<protein>
    <submittedName>
        <fullName evidence="1">Uncharacterized protein</fullName>
    </submittedName>
</protein>
<proteinExistence type="predicted"/>
<comment type="caution">
    <text evidence="1">The sequence shown here is derived from an EMBL/GenBank/DDBJ whole genome shotgun (WGS) entry which is preliminary data.</text>
</comment>
<organism evidence="1 2">
    <name type="scientific">Phytophthora nicotianae P1976</name>
    <dbReference type="NCBI Taxonomy" id="1317066"/>
    <lineage>
        <taxon>Eukaryota</taxon>
        <taxon>Sar</taxon>
        <taxon>Stramenopiles</taxon>
        <taxon>Oomycota</taxon>
        <taxon>Peronosporomycetes</taxon>
        <taxon>Peronosporales</taxon>
        <taxon>Peronosporaceae</taxon>
        <taxon>Phytophthora</taxon>
    </lineage>
</organism>
<reference evidence="1 2" key="1">
    <citation type="submission" date="2013-11" db="EMBL/GenBank/DDBJ databases">
        <title>The Genome Sequence of Phytophthora parasitica P1976.</title>
        <authorList>
            <consortium name="The Broad Institute Genomics Platform"/>
            <person name="Russ C."/>
            <person name="Tyler B."/>
            <person name="Panabieres F."/>
            <person name="Shan W."/>
            <person name="Tripathy S."/>
            <person name="Grunwald N."/>
            <person name="Machado M."/>
            <person name="Johnson C.S."/>
            <person name="Walker B."/>
            <person name="Young S."/>
            <person name="Zeng Q."/>
            <person name="Gargeya S."/>
            <person name="Fitzgerald M."/>
            <person name="Haas B."/>
            <person name="Abouelleil A."/>
            <person name="Allen A.W."/>
            <person name="Alvarado L."/>
            <person name="Arachchi H.M."/>
            <person name="Berlin A.M."/>
            <person name="Chapman S.B."/>
            <person name="Gainer-Dewar J."/>
            <person name="Goldberg J."/>
            <person name="Griggs A."/>
            <person name="Gujja S."/>
            <person name="Hansen M."/>
            <person name="Howarth C."/>
            <person name="Imamovic A."/>
            <person name="Ireland A."/>
            <person name="Larimer J."/>
            <person name="McCowan C."/>
            <person name="Murphy C."/>
            <person name="Pearson M."/>
            <person name="Poon T.W."/>
            <person name="Priest M."/>
            <person name="Roberts A."/>
            <person name="Saif S."/>
            <person name="Shea T."/>
            <person name="Sisk P."/>
            <person name="Sykes S."/>
            <person name="Wortman J."/>
            <person name="Nusbaum C."/>
            <person name="Birren B."/>
        </authorList>
    </citation>
    <scope>NUCLEOTIDE SEQUENCE [LARGE SCALE GENOMIC DNA]</scope>
    <source>
        <strain evidence="1 2">P1976</strain>
    </source>
</reference>
<dbReference type="AlphaFoldDB" id="A0A081AMM3"/>
<dbReference type="Proteomes" id="UP000028582">
    <property type="component" value="Unassembled WGS sequence"/>
</dbReference>
<evidence type="ECO:0000313" key="2">
    <source>
        <dbReference type="Proteomes" id="UP000028582"/>
    </source>
</evidence>
<gene>
    <name evidence="1" type="ORF">F444_05298</name>
</gene>